<protein>
    <recommendedName>
        <fullName evidence="4">ACB domain-containing protein</fullName>
    </recommendedName>
</protein>
<feature type="compositionally biased region" description="Polar residues" evidence="3">
    <location>
        <begin position="1"/>
        <end position="14"/>
    </location>
</feature>
<organism evidence="5 6">
    <name type="scientific">Peltaster fructicola</name>
    <dbReference type="NCBI Taxonomy" id="286661"/>
    <lineage>
        <taxon>Eukaryota</taxon>
        <taxon>Fungi</taxon>
        <taxon>Dikarya</taxon>
        <taxon>Ascomycota</taxon>
        <taxon>Pezizomycotina</taxon>
        <taxon>Dothideomycetes</taxon>
        <taxon>Dothideomycetes incertae sedis</taxon>
        <taxon>Peltaster</taxon>
    </lineage>
</organism>
<name>A0A6H0Y2V0_9PEZI</name>
<dbReference type="SUPFAM" id="SSF47027">
    <property type="entry name" value="Acyl-CoA binding protein"/>
    <property type="match status" value="1"/>
</dbReference>
<dbReference type="PROSITE" id="PS51228">
    <property type="entry name" value="ACB_2"/>
    <property type="match status" value="1"/>
</dbReference>
<dbReference type="InterPro" id="IPR000582">
    <property type="entry name" value="Acyl-CoA-binding_protein"/>
</dbReference>
<dbReference type="EMBL" id="CP051142">
    <property type="protein sequence ID" value="QIX01178.1"/>
    <property type="molecule type" value="Genomic_DNA"/>
</dbReference>
<reference evidence="5 6" key="1">
    <citation type="journal article" date="2016" name="Sci. Rep.">
        <title>Peltaster fructicola genome reveals evolution from an invasive phytopathogen to an ectophytic parasite.</title>
        <authorList>
            <person name="Xu C."/>
            <person name="Chen H."/>
            <person name="Gleason M.L."/>
            <person name="Xu J.R."/>
            <person name="Liu H."/>
            <person name="Zhang R."/>
            <person name="Sun G."/>
        </authorList>
    </citation>
    <scope>NUCLEOTIDE SEQUENCE [LARGE SCALE GENOMIC DNA]</scope>
    <source>
        <strain evidence="5 6">LNHT1506</strain>
    </source>
</reference>
<comment type="similarity">
    <text evidence="1">Belongs to the ACBP family.</text>
</comment>
<dbReference type="Proteomes" id="UP000503462">
    <property type="component" value="Chromosome 4"/>
</dbReference>
<feature type="region of interest" description="Disordered" evidence="3">
    <location>
        <begin position="1"/>
        <end position="20"/>
    </location>
</feature>
<sequence length="95" mass="10663">MPATQTTEFTQAVEQSRKLKAKPTDNELLELYGLYKQGTQDPPFEKSEAAGMFDFKGKAKRSAWEKVNQAGTSAEDAQKQYVELVNKLVEKYGSL</sequence>
<evidence type="ECO:0000313" key="5">
    <source>
        <dbReference type="EMBL" id="QIX01178.1"/>
    </source>
</evidence>
<evidence type="ECO:0000256" key="2">
    <source>
        <dbReference type="ARBA" id="ARBA00023121"/>
    </source>
</evidence>
<dbReference type="AlphaFoldDB" id="A0A6H0Y2V0"/>
<evidence type="ECO:0000259" key="4">
    <source>
        <dbReference type="PROSITE" id="PS51228"/>
    </source>
</evidence>
<dbReference type="Pfam" id="PF00887">
    <property type="entry name" value="ACBP"/>
    <property type="match status" value="1"/>
</dbReference>
<dbReference type="GO" id="GO:0006631">
    <property type="term" value="P:fatty acid metabolic process"/>
    <property type="evidence" value="ECO:0007669"/>
    <property type="project" value="TreeGrafter"/>
</dbReference>
<dbReference type="InterPro" id="IPR014352">
    <property type="entry name" value="FERM/acyl-CoA-bd_prot_sf"/>
</dbReference>
<dbReference type="GO" id="GO:0000062">
    <property type="term" value="F:fatty-acyl-CoA binding"/>
    <property type="evidence" value="ECO:0007669"/>
    <property type="project" value="InterPro"/>
</dbReference>
<gene>
    <name evidence="5" type="ORF">AMS68_006695</name>
</gene>
<dbReference type="PANTHER" id="PTHR23310:SF62">
    <property type="entry name" value="ACYL-COA BINDING PROTEIN 1, ISOFORM A"/>
    <property type="match status" value="1"/>
</dbReference>
<keyword evidence="2" id="KW-0446">Lipid-binding</keyword>
<dbReference type="Gene3D" id="1.20.80.10">
    <property type="match status" value="1"/>
</dbReference>
<evidence type="ECO:0000313" key="6">
    <source>
        <dbReference type="Proteomes" id="UP000503462"/>
    </source>
</evidence>
<accession>A0A6H0Y2V0</accession>
<dbReference type="PANTHER" id="PTHR23310">
    <property type="entry name" value="ACYL-COA-BINDING PROTEIN, ACBP"/>
    <property type="match status" value="1"/>
</dbReference>
<keyword evidence="6" id="KW-1185">Reference proteome</keyword>
<dbReference type="OrthoDB" id="346910at2759"/>
<dbReference type="PRINTS" id="PR00689">
    <property type="entry name" value="ACOABINDINGP"/>
</dbReference>
<proteinExistence type="inferred from homology"/>
<evidence type="ECO:0000256" key="3">
    <source>
        <dbReference type="SAM" id="MobiDB-lite"/>
    </source>
</evidence>
<dbReference type="InterPro" id="IPR035984">
    <property type="entry name" value="Acyl-CoA-binding_sf"/>
</dbReference>
<feature type="domain" description="ACB" evidence="4">
    <location>
        <begin position="5"/>
        <end position="94"/>
    </location>
</feature>
<evidence type="ECO:0000256" key="1">
    <source>
        <dbReference type="ARBA" id="ARBA00005567"/>
    </source>
</evidence>